<reference evidence="2" key="1">
    <citation type="journal article" date="2012" name="PLoS Genet.">
        <title>Comparative analysis of the genomes of two field isolates of the rice blast fungus Magnaporthe oryzae.</title>
        <authorList>
            <person name="Xue M."/>
            <person name="Yang J."/>
            <person name="Li Z."/>
            <person name="Hu S."/>
            <person name="Yao N."/>
            <person name="Dean R.A."/>
            <person name="Zhao W."/>
            <person name="Shen M."/>
            <person name="Zhang H."/>
            <person name="Li C."/>
            <person name="Liu L."/>
            <person name="Cao L."/>
            <person name="Xu X."/>
            <person name="Xing Y."/>
            <person name="Hsiang T."/>
            <person name="Zhang Z."/>
            <person name="Xu J.R."/>
            <person name="Peng Y.L."/>
        </authorList>
    </citation>
    <scope>NUCLEOTIDE SEQUENCE</scope>
    <source>
        <strain evidence="2">Y34</strain>
    </source>
</reference>
<organism evidence="2">
    <name type="scientific">Pyricularia oryzae (strain Y34)</name>
    <name type="common">Rice blast fungus</name>
    <name type="synonym">Magnaporthe oryzae</name>
    <dbReference type="NCBI Taxonomy" id="1143189"/>
    <lineage>
        <taxon>Eukaryota</taxon>
        <taxon>Fungi</taxon>
        <taxon>Dikarya</taxon>
        <taxon>Ascomycota</taxon>
        <taxon>Pezizomycotina</taxon>
        <taxon>Sordariomycetes</taxon>
        <taxon>Sordariomycetidae</taxon>
        <taxon>Magnaporthales</taxon>
        <taxon>Pyriculariaceae</taxon>
        <taxon>Pyricularia</taxon>
    </lineage>
</organism>
<dbReference type="AlphaFoldDB" id="A0AA97NN26"/>
<dbReference type="EMBL" id="JH793554">
    <property type="protein sequence ID" value="ELQ33215.1"/>
    <property type="molecule type" value="Genomic_DNA"/>
</dbReference>
<dbReference type="Proteomes" id="UP000011086">
    <property type="component" value="Unassembled WGS sequence"/>
</dbReference>
<name>A0AA97NN26_PYRO3</name>
<gene>
    <name evidence="2" type="ORF">OOU_Y34scaffold00982g5</name>
</gene>
<accession>A0AA97NN26</accession>
<proteinExistence type="predicted"/>
<evidence type="ECO:0000313" key="2">
    <source>
        <dbReference type="EMBL" id="ELQ33215.1"/>
    </source>
</evidence>
<protein>
    <submittedName>
        <fullName evidence="2">Uncharacterized protein</fullName>
    </submittedName>
</protein>
<feature type="compositionally biased region" description="Basic and acidic residues" evidence="1">
    <location>
        <begin position="12"/>
        <end position="22"/>
    </location>
</feature>
<feature type="region of interest" description="Disordered" evidence="1">
    <location>
        <begin position="1"/>
        <end position="22"/>
    </location>
</feature>
<sequence>MHHRGPIAVQKGPDHDWVKSTS</sequence>
<evidence type="ECO:0000256" key="1">
    <source>
        <dbReference type="SAM" id="MobiDB-lite"/>
    </source>
</evidence>